<dbReference type="OrthoDB" id="9837000at2759"/>
<dbReference type="Pfam" id="PF21388">
    <property type="entry name" value="SPATA2_PUB-like"/>
    <property type="match status" value="1"/>
</dbReference>
<comment type="caution">
    <text evidence="6">The sequence shown here is derived from an EMBL/GenBank/DDBJ whole genome shotgun (WGS) entry which is preliminary data.</text>
</comment>
<evidence type="ECO:0000256" key="3">
    <source>
        <dbReference type="ARBA" id="ARBA00022833"/>
    </source>
</evidence>
<dbReference type="Gene3D" id="1.20.58.2190">
    <property type="match status" value="1"/>
</dbReference>
<dbReference type="GO" id="GO:0005737">
    <property type="term" value="C:cytoplasm"/>
    <property type="evidence" value="ECO:0007669"/>
    <property type="project" value="TreeGrafter"/>
</dbReference>
<evidence type="ECO:0000256" key="4">
    <source>
        <dbReference type="SAM" id="MobiDB-lite"/>
    </source>
</evidence>
<evidence type="ECO:0000259" key="5">
    <source>
        <dbReference type="SMART" id="SM00547"/>
    </source>
</evidence>
<reference evidence="6" key="1">
    <citation type="submission" date="2013-04" db="EMBL/GenBank/DDBJ databases">
        <authorList>
            <person name="Qu J."/>
            <person name="Murali S.C."/>
            <person name="Bandaranaike D."/>
            <person name="Bellair M."/>
            <person name="Blankenburg K."/>
            <person name="Chao H."/>
            <person name="Dinh H."/>
            <person name="Doddapaneni H."/>
            <person name="Downs B."/>
            <person name="Dugan-Rocha S."/>
            <person name="Elkadiri S."/>
            <person name="Gnanaolivu R.D."/>
            <person name="Hernandez B."/>
            <person name="Javaid M."/>
            <person name="Jayaseelan J.C."/>
            <person name="Lee S."/>
            <person name="Li M."/>
            <person name="Ming W."/>
            <person name="Munidasa M."/>
            <person name="Muniz J."/>
            <person name="Nguyen L."/>
            <person name="Ongeri F."/>
            <person name="Osuji N."/>
            <person name="Pu L.-L."/>
            <person name="Puazo M."/>
            <person name="Qu C."/>
            <person name="Quiroz J."/>
            <person name="Raj R."/>
            <person name="Weissenberger G."/>
            <person name="Xin Y."/>
            <person name="Zou X."/>
            <person name="Han Y."/>
            <person name="Richards S."/>
            <person name="Worley K."/>
            <person name="Muzny D."/>
            <person name="Gibbs R."/>
        </authorList>
    </citation>
    <scope>NUCLEOTIDE SEQUENCE</scope>
    <source>
        <strain evidence="6">Sampled in the wild</strain>
    </source>
</reference>
<dbReference type="GO" id="GO:0008270">
    <property type="term" value="F:zinc ion binding"/>
    <property type="evidence" value="ECO:0007669"/>
    <property type="project" value="UniProtKB-KW"/>
</dbReference>
<dbReference type="InterPro" id="IPR036443">
    <property type="entry name" value="Znf_RanBP2_sf"/>
</dbReference>
<feature type="compositionally biased region" description="Basic and acidic residues" evidence="4">
    <location>
        <begin position="640"/>
        <end position="654"/>
    </location>
</feature>
<sequence>MGETRVHLPHHQQQMYCFGQNRPNAHHYSHAPHSDHRITQLCVLIDQLHLSYLHTEASPHKIEQRNKLERHIREYLCEVPHDRKFTFTQTAQILRQSASFSSSPSARKPYASSDGTTIATNYSFNGFRAASAWNALDQYAANLLSQPWRKEFREMKLYSGFYKYEVESHLIGAEVMFELMGYRKVGADAMSLEGPIDPDRVASVSRDALFAYVECQILCAIWGMVPRKFSWLDLIEFRESHVAGPESAARILTMRYLAVTSSAQPPISAYTTDSADHHKKLNTLHQNQQYNHYGSNYHQPLVNSGSTANTMTIPSRKNSQSGVPYAWPGQNTSMHNTKQRCAPTLQPTLGSDDFYPNGYAMHPGHLLQHQCNPMTMSQRMPTSHECNPSGHAYPCANQYHCASHANGYHSHIMDTSVATSVPTAQLVELDGARALPYAAQSSHSYFPQIQSQPMVNVPISPCQANMAFGLAPPGDYCPQTHLPFSHSSYTTVPMANATLDSAIRRRAMGSEEIRDRQRGSMHARRDDVDGIPSDRMTATLGRGFVKPKLSCASDSRVPAEGETLGSWDYVFQDLETQGYSKDLGNREDVLNPRYKEGHMSVSEEEAARNLDTESKSDRNLPVSLSDPIIDKVGKAMQRLKLDSKRGSGNEEEKKKGNKALSHMVDDRVTSQQKEACDQMRGNSTTKNGRKLVLTLSNRNQEVEREATKNIKLNSQAEEERLESWECTYCTFRNATGGVKRDVCEMCGKSRRRGAEEKPLASGGRECPKCTLVNVKDASECEACGASLAHSPTYI</sequence>
<evidence type="ECO:0000313" key="6">
    <source>
        <dbReference type="EMBL" id="KAG8231654.1"/>
    </source>
</evidence>
<dbReference type="PANTHER" id="PTHR15326">
    <property type="entry name" value="SPERMATOGENESIS-ASSOCIATED PROTEIN 2/TAMOZHENNIC"/>
    <property type="match status" value="1"/>
</dbReference>
<evidence type="ECO:0000313" key="7">
    <source>
        <dbReference type="Proteomes" id="UP000792457"/>
    </source>
</evidence>
<keyword evidence="7" id="KW-1185">Reference proteome</keyword>
<feature type="compositionally biased region" description="Basic and acidic residues" evidence="4">
    <location>
        <begin position="605"/>
        <end position="618"/>
    </location>
</feature>
<dbReference type="PANTHER" id="PTHR15326:SF2">
    <property type="entry name" value="PROTEIN TAMOZHENNIC"/>
    <property type="match status" value="1"/>
</dbReference>
<dbReference type="SUPFAM" id="SSF90209">
    <property type="entry name" value="Ran binding protein zinc finger-like"/>
    <property type="match status" value="1"/>
</dbReference>
<keyword evidence="3" id="KW-0862">Zinc</keyword>
<reference evidence="6" key="2">
    <citation type="submission" date="2017-10" db="EMBL/GenBank/DDBJ databases">
        <title>Ladona fulva Genome sequencing and assembly.</title>
        <authorList>
            <person name="Murali S."/>
            <person name="Richards S."/>
            <person name="Bandaranaike D."/>
            <person name="Bellair M."/>
            <person name="Blankenburg K."/>
            <person name="Chao H."/>
            <person name="Dinh H."/>
            <person name="Doddapaneni H."/>
            <person name="Dugan-Rocha S."/>
            <person name="Elkadiri S."/>
            <person name="Gnanaolivu R."/>
            <person name="Hernandez B."/>
            <person name="Skinner E."/>
            <person name="Javaid M."/>
            <person name="Lee S."/>
            <person name="Li M."/>
            <person name="Ming W."/>
            <person name="Munidasa M."/>
            <person name="Muniz J."/>
            <person name="Nguyen L."/>
            <person name="Hughes D."/>
            <person name="Osuji N."/>
            <person name="Pu L.-L."/>
            <person name="Puazo M."/>
            <person name="Qu C."/>
            <person name="Quiroz J."/>
            <person name="Raj R."/>
            <person name="Weissenberger G."/>
            <person name="Xin Y."/>
            <person name="Zou X."/>
            <person name="Han Y."/>
            <person name="Worley K."/>
            <person name="Muzny D."/>
            <person name="Gibbs R."/>
        </authorList>
    </citation>
    <scope>NUCLEOTIDE SEQUENCE</scope>
    <source>
        <strain evidence="6">Sampled in the wild</strain>
    </source>
</reference>
<dbReference type="AlphaFoldDB" id="A0A8K0KAN6"/>
<keyword evidence="1" id="KW-0479">Metal-binding</keyword>
<keyword evidence="2" id="KW-0863">Zinc-finger</keyword>
<feature type="domain" description="RanBP2-type" evidence="5">
    <location>
        <begin position="762"/>
        <end position="786"/>
    </location>
</feature>
<dbReference type="InterPro" id="IPR048839">
    <property type="entry name" value="SPATA2_PUB-like"/>
</dbReference>
<name>A0A8K0KAN6_LADFU</name>
<feature type="domain" description="RanBP2-type" evidence="5">
    <location>
        <begin position="722"/>
        <end position="749"/>
    </location>
</feature>
<dbReference type="Proteomes" id="UP000792457">
    <property type="component" value="Unassembled WGS sequence"/>
</dbReference>
<feature type="compositionally biased region" description="Basic and acidic residues" evidence="4">
    <location>
        <begin position="512"/>
        <end position="528"/>
    </location>
</feature>
<protein>
    <recommendedName>
        <fullName evidence="5">RanBP2-type domain-containing protein</fullName>
    </recommendedName>
</protein>
<evidence type="ECO:0000256" key="2">
    <source>
        <dbReference type="ARBA" id="ARBA00022771"/>
    </source>
</evidence>
<accession>A0A8K0KAN6</accession>
<gene>
    <name evidence="6" type="ORF">J437_LFUL018117</name>
</gene>
<organism evidence="6 7">
    <name type="scientific">Ladona fulva</name>
    <name type="common">Scarce chaser dragonfly</name>
    <name type="synonym">Libellula fulva</name>
    <dbReference type="NCBI Taxonomy" id="123851"/>
    <lineage>
        <taxon>Eukaryota</taxon>
        <taxon>Metazoa</taxon>
        <taxon>Ecdysozoa</taxon>
        <taxon>Arthropoda</taxon>
        <taxon>Hexapoda</taxon>
        <taxon>Insecta</taxon>
        <taxon>Pterygota</taxon>
        <taxon>Palaeoptera</taxon>
        <taxon>Odonata</taxon>
        <taxon>Epiprocta</taxon>
        <taxon>Anisoptera</taxon>
        <taxon>Libelluloidea</taxon>
        <taxon>Libellulidae</taxon>
        <taxon>Ladona</taxon>
    </lineage>
</organism>
<dbReference type="InterPro" id="IPR001876">
    <property type="entry name" value="Znf_RanBP2"/>
</dbReference>
<evidence type="ECO:0000256" key="1">
    <source>
        <dbReference type="ARBA" id="ARBA00022723"/>
    </source>
</evidence>
<feature type="region of interest" description="Disordered" evidence="4">
    <location>
        <begin position="512"/>
        <end position="534"/>
    </location>
</feature>
<feature type="region of interest" description="Disordered" evidence="4">
    <location>
        <begin position="595"/>
        <end position="624"/>
    </location>
</feature>
<dbReference type="SMART" id="SM00547">
    <property type="entry name" value="ZnF_RBZ"/>
    <property type="match status" value="2"/>
</dbReference>
<dbReference type="EMBL" id="KZ308566">
    <property type="protein sequence ID" value="KAG8231654.1"/>
    <property type="molecule type" value="Genomic_DNA"/>
</dbReference>
<feature type="region of interest" description="Disordered" evidence="4">
    <location>
        <begin position="640"/>
        <end position="660"/>
    </location>
</feature>
<proteinExistence type="predicted"/>